<dbReference type="EMBL" id="JAAOYM010000001">
    <property type="protein sequence ID" value="NIJ13033.1"/>
    <property type="molecule type" value="Genomic_DNA"/>
</dbReference>
<dbReference type="RefSeq" id="WP_167172530.1">
    <property type="nucleotide sequence ID" value="NZ_JAAOYM010000001.1"/>
</dbReference>
<dbReference type="SUPFAM" id="SSF52540">
    <property type="entry name" value="P-loop containing nucleoside triphosphate hydrolases"/>
    <property type="match status" value="1"/>
</dbReference>
<feature type="domain" description="ABC transporter" evidence="10">
    <location>
        <begin position="5"/>
        <end position="235"/>
    </location>
</feature>
<evidence type="ECO:0000256" key="9">
    <source>
        <dbReference type="ARBA" id="ARBA00049985"/>
    </source>
</evidence>
<dbReference type="Proteomes" id="UP000545493">
    <property type="component" value="Unassembled WGS sequence"/>
</dbReference>
<dbReference type="AlphaFoldDB" id="A0A7X5UST2"/>
<dbReference type="PANTHER" id="PTHR42711:SF19">
    <property type="entry name" value="DOXORUBICIN RESISTANCE ATP-BINDING PROTEIN DRRA"/>
    <property type="match status" value="1"/>
</dbReference>
<comment type="similarity">
    <text evidence="9">Belongs to the ABC transporter superfamily. Drug exporter-1 (DrugE1) (TC 3.A.1.105) family.</text>
</comment>
<dbReference type="InterPro" id="IPR003593">
    <property type="entry name" value="AAA+_ATPase"/>
</dbReference>
<evidence type="ECO:0000313" key="12">
    <source>
        <dbReference type="Proteomes" id="UP000545493"/>
    </source>
</evidence>
<dbReference type="GO" id="GO:0043215">
    <property type="term" value="P:daunorubicin transport"/>
    <property type="evidence" value="ECO:0007669"/>
    <property type="project" value="InterPro"/>
</dbReference>
<sequence>MGDAILAEDLRKRFGNFVSLDGLSLRVEEGSVLGLLGPNGAGKTTAVRILTTLLQPDSGRAEVAGFDVLTAPRRVRSLIGLTGQFAAVDELLTGAENLELVGRLARLTRADARRRACELLERLDLGEVAGRQVGTYSGGTRRRLDLAASIISRPRVLFLDEPTVGLDLPSRLNMWSVIDELVWDGMTVLLTTQYLEEADRLSNQVTVINEGKVVVAGTPEELKARVAGRHAVARLADPAQLPAAAAAIRAAGGQTEPVTDADTATVSVALGPAGDEAIPGMLAAVHNAGVQVADFAVRQPTLDDVFLSVTGTSAAETAKVTANGEESR</sequence>
<proteinExistence type="inferred from homology"/>
<dbReference type="GO" id="GO:0005886">
    <property type="term" value="C:plasma membrane"/>
    <property type="evidence" value="ECO:0007669"/>
    <property type="project" value="UniProtKB-SubCell"/>
</dbReference>
<evidence type="ECO:0000256" key="3">
    <source>
        <dbReference type="ARBA" id="ARBA00022475"/>
    </source>
</evidence>
<keyword evidence="5 11" id="KW-0067">ATP-binding</keyword>
<keyword evidence="4" id="KW-0547">Nucleotide-binding</keyword>
<dbReference type="GO" id="GO:0016887">
    <property type="term" value="F:ATP hydrolysis activity"/>
    <property type="evidence" value="ECO:0007669"/>
    <property type="project" value="InterPro"/>
</dbReference>
<dbReference type="InterPro" id="IPR005894">
    <property type="entry name" value="DrrA"/>
</dbReference>
<dbReference type="PANTHER" id="PTHR42711">
    <property type="entry name" value="ABC TRANSPORTER ATP-BINDING PROTEIN"/>
    <property type="match status" value="1"/>
</dbReference>
<comment type="caution">
    <text evidence="11">The sequence shown here is derived from an EMBL/GenBank/DDBJ whole genome shotgun (WGS) entry which is preliminary data.</text>
</comment>
<dbReference type="SMART" id="SM00382">
    <property type="entry name" value="AAA"/>
    <property type="match status" value="1"/>
</dbReference>
<dbReference type="GO" id="GO:0046677">
    <property type="term" value="P:response to antibiotic"/>
    <property type="evidence" value="ECO:0007669"/>
    <property type="project" value="UniProtKB-KW"/>
</dbReference>
<evidence type="ECO:0000256" key="2">
    <source>
        <dbReference type="ARBA" id="ARBA00022448"/>
    </source>
</evidence>
<dbReference type="Gene3D" id="3.40.50.300">
    <property type="entry name" value="P-loop containing nucleotide triphosphate hydrolases"/>
    <property type="match status" value="1"/>
</dbReference>
<evidence type="ECO:0000259" key="10">
    <source>
        <dbReference type="PROSITE" id="PS50893"/>
    </source>
</evidence>
<keyword evidence="12" id="KW-1185">Reference proteome</keyword>
<dbReference type="Pfam" id="PF13732">
    <property type="entry name" value="DrrA1-3_C"/>
    <property type="match status" value="1"/>
</dbReference>
<keyword evidence="8" id="KW-0046">Antibiotic resistance</keyword>
<keyword evidence="7" id="KW-0472">Membrane</keyword>
<evidence type="ECO:0000256" key="6">
    <source>
        <dbReference type="ARBA" id="ARBA00022967"/>
    </source>
</evidence>
<gene>
    <name evidence="11" type="ORF">FHU38_003377</name>
</gene>
<dbReference type="InterPro" id="IPR003439">
    <property type="entry name" value="ABC_transporter-like_ATP-bd"/>
</dbReference>
<reference evidence="11 12" key="1">
    <citation type="submission" date="2020-03" db="EMBL/GenBank/DDBJ databases">
        <title>Sequencing the genomes of 1000 actinobacteria strains.</title>
        <authorList>
            <person name="Klenk H.-P."/>
        </authorList>
    </citation>
    <scope>NUCLEOTIDE SEQUENCE [LARGE SCALE GENOMIC DNA]</scope>
    <source>
        <strain evidence="11 12">DSM 45685</strain>
    </source>
</reference>
<dbReference type="InterPro" id="IPR050763">
    <property type="entry name" value="ABC_transporter_ATP-binding"/>
</dbReference>
<evidence type="ECO:0000256" key="4">
    <source>
        <dbReference type="ARBA" id="ARBA00022741"/>
    </source>
</evidence>
<name>A0A7X5UST2_9PSEU</name>
<evidence type="ECO:0000256" key="1">
    <source>
        <dbReference type="ARBA" id="ARBA00004202"/>
    </source>
</evidence>
<evidence type="ECO:0000256" key="8">
    <source>
        <dbReference type="ARBA" id="ARBA00023251"/>
    </source>
</evidence>
<keyword evidence="3" id="KW-1003">Cell membrane</keyword>
<keyword evidence="2" id="KW-0813">Transport</keyword>
<comment type="subcellular location">
    <subcellularLocation>
        <location evidence="1">Cell membrane</location>
        <topology evidence="1">Peripheral membrane protein</topology>
    </subcellularLocation>
</comment>
<dbReference type="GO" id="GO:0005524">
    <property type="term" value="F:ATP binding"/>
    <property type="evidence" value="ECO:0007669"/>
    <property type="project" value="UniProtKB-KW"/>
</dbReference>
<keyword evidence="6" id="KW-1278">Translocase</keyword>
<evidence type="ECO:0000256" key="5">
    <source>
        <dbReference type="ARBA" id="ARBA00022840"/>
    </source>
</evidence>
<evidence type="ECO:0000313" key="11">
    <source>
        <dbReference type="EMBL" id="NIJ13033.1"/>
    </source>
</evidence>
<dbReference type="PROSITE" id="PS50893">
    <property type="entry name" value="ABC_TRANSPORTER_2"/>
    <property type="match status" value="1"/>
</dbReference>
<dbReference type="GO" id="GO:1900753">
    <property type="term" value="P:doxorubicin transport"/>
    <property type="evidence" value="ECO:0007669"/>
    <property type="project" value="InterPro"/>
</dbReference>
<dbReference type="InterPro" id="IPR025302">
    <property type="entry name" value="DrrA1/2-like_C"/>
</dbReference>
<dbReference type="InterPro" id="IPR027417">
    <property type="entry name" value="P-loop_NTPase"/>
</dbReference>
<protein>
    <submittedName>
        <fullName evidence="11">Daunorubicin resistance ABC transporter ATP-binding subunit</fullName>
    </submittedName>
</protein>
<dbReference type="Pfam" id="PF00005">
    <property type="entry name" value="ABC_tran"/>
    <property type="match status" value="1"/>
</dbReference>
<accession>A0A7X5UST2</accession>
<evidence type="ECO:0000256" key="7">
    <source>
        <dbReference type="ARBA" id="ARBA00023136"/>
    </source>
</evidence>
<dbReference type="NCBIfam" id="TIGR01188">
    <property type="entry name" value="drrA"/>
    <property type="match status" value="1"/>
</dbReference>
<organism evidence="11 12">
    <name type="scientific">Saccharomonospora amisosensis</name>
    <dbReference type="NCBI Taxonomy" id="1128677"/>
    <lineage>
        <taxon>Bacteria</taxon>
        <taxon>Bacillati</taxon>
        <taxon>Actinomycetota</taxon>
        <taxon>Actinomycetes</taxon>
        <taxon>Pseudonocardiales</taxon>
        <taxon>Pseudonocardiaceae</taxon>
        <taxon>Saccharomonospora</taxon>
    </lineage>
</organism>